<reference evidence="5" key="2">
    <citation type="submission" date="2013-04" db="EMBL/GenBank/DDBJ databases">
        <title>Genomic mechanisms accounting for the adaptation to parasitism in nematode-trapping fungi.</title>
        <authorList>
            <person name="Ahren D.G."/>
        </authorList>
    </citation>
    <scope>NUCLEOTIDE SEQUENCE [LARGE SCALE GENOMIC DNA]</scope>
    <source>
        <strain evidence="5">CBS 200.50</strain>
    </source>
</reference>
<keyword evidence="5" id="KW-1185">Reference proteome</keyword>
<dbReference type="InterPro" id="IPR018871">
    <property type="entry name" value="GLEYA_adhesin_domain"/>
</dbReference>
<dbReference type="HOGENOM" id="CLU_836837_0_0_1"/>
<accession>S8C299</accession>
<keyword evidence="2" id="KW-0732">Signal</keyword>
<evidence type="ECO:0000256" key="1">
    <source>
        <dbReference type="SAM" id="MobiDB-lite"/>
    </source>
</evidence>
<dbReference type="AlphaFoldDB" id="S8C299"/>
<evidence type="ECO:0000259" key="3">
    <source>
        <dbReference type="PROSITE" id="PS51820"/>
    </source>
</evidence>
<name>S8C299_DACHA</name>
<feature type="signal peptide" evidence="2">
    <location>
        <begin position="1"/>
        <end position="19"/>
    </location>
</feature>
<dbReference type="Gene3D" id="2.60.120.1560">
    <property type="match status" value="1"/>
</dbReference>
<organism evidence="4 5">
    <name type="scientific">Dactylellina haptotyla (strain CBS 200.50)</name>
    <name type="common">Nematode-trapping fungus</name>
    <name type="synonym">Monacrosporium haptotylum</name>
    <dbReference type="NCBI Taxonomy" id="1284197"/>
    <lineage>
        <taxon>Eukaryota</taxon>
        <taxon>Fungi</taxon>
        <taxon>Dikarya</taxon>
        <taxon>Ascomycota</taxon>
        <taxon>Pezizomycotina</taxon>
        <taxon>Orbiliomycetes</taxon>
        <taxon>Orbiliales</taxon>
        <taxon>Orbiliaceae</taxon>
        <taxon>Dactylellina</taxon>
    </lineage>
</organism>
<dbReference type="OrthoDB" id="4388755at2759"/>
<dbReference type="STRING" id="1284197.S8C299"/>
<proteinExistence type="predicted"/>
<comment type="caution">
    <text evidence="4">The sequence shown here is derived from an EMBL/GenBank/DDBJ whole genome shotgun (WGS) entry which is preliminary data.</text>
</comment>
<evidence type="ECO:0000313" key="5">
    <source>
        <dbReference type="Proteomes" id="UP000015100"/>
    </source>
</evidence>
<dbReference type="InterPro" id="IPR037524">
    <property type="entry name" value="PA14/GLEYA"/>
</dbReference>
<dbReference type="OMA" id="FHDATPT"/>
<reference evidence="4 5" key="1">
    <citation type="journal article" date="2013" name="PLoS Genet.">
        <title>Genomic mechanisms accounting for the adaptation to parasitism in nematode-trapping fungi.</title>
        <authorList>
            <person name="Meerupati T."/>
            <person name="Andersson K.M."/>
            <person name="Friman E."/>
            <person name="Kumar D."/>
            <person name="Tunlid A."/>
            <person name="Ahren D."/>
        </authorList>
    </citation>
    <scope>NUCLEOTIDE SEQUENCE [LARGE SCALE GENOMIC DNA]</scope>
    <source>
        <strain evidence="4 5">CBS 200.50</strain>
    </source>
</reference>
<dbReference type="EMBL" id="AQGS01000206">
    <property type="protein sequence ID" value="EPS41747.1"/>
    <property type="molecule type" value="Genomic_DNA"/>
</dbReference>
<feature type="domain" description="PA14" evidence="3">
    <location>
        <begin position="138"/>
        <end position="309"/>
    </location>
</feature>
<dbReference type="Pfam" id="PF10528">
    <property type="entry name" value="GLEYA"/>
    <property type="match status" value="1"/>
</dbReference>
<evidence type="ECO:0000256" key="2">
    <source>
        <dbReference type="SAM" id="SignalP"/>
    </source>
</evidence>
<feature type="chain" id="PRO_5004549310" description="PA14 domain-containing protein" evidence="2">
    <location>
        <begin position="20"/>
        <end position="332"/>
    </location>
</feature>
<dbReference type="Proteomes" id="UP000015100">
    <property type="component" value="Unassembled WGS sequence"/>
</dbReference>
<feature type="region of interest" description="Disordered" evidence="1">
    <location>
        <begin position="63"/>
        <end position="83"/>
    </location>
</feature>
<sequence>MLFAASLLLILAGAGRIVAQCTCKCIQDNCVARLAGPSPFPSQATVDDCRSFLWTSITVGADTVTRTGTPPSTAPKPTDPPSPGRVVPNYAAACANSASYSSACECIGVTATGTTYIHVPTETVWVEPTIAPTPDISCGNAGLEVAIYNNPYTEFSDGYPSFIPESFKTNPQPYGNSTADSMGLHTGAEVANPHGLTPATADVYTLNYRGYFYAPKTADYTLLVTDADDIALFWAGTTARTGWVRDNSDGITTFSSSPIPGQKTFSLTAGQYFPIRVMYANRGGPGKYTFQIFDATDPSLSYVAYGASSPYLISRSCDDPSTIYSESFGSES</sequence>
<protein>
    <recommendedName>
        <fullName evidence="3">PA14 domain-containing protein</fullName>
    </recommendedName>
</protein>
<dbReference type="SUPFAM" id="SSF56988">
    <property type="entry name" value="Anthrax protective antigen"/>
    <property type="match status" value="1"/>
</dbReference>
<feature type="compositionally biased region" description="Pro residues" evidence="1">
    <location>
        <begin position="72"/>
        <end position="83"/>
    </location>
</feature>
<gene>
    <name evidence="4" type="ORF">H072_4343</name>
</gene>
<dbReference type="PROSITE" id="PS51820">
    <property type="entry name" value="PA14"/>
    <property type="match status" value="1"/>
</dbReference>
<evidence type="ECO:0000313" key="4">
    <source>
        <dbReference type="EMBL" id="EPS41747.1"/>
    </source>
</evidence>